<dbReference type="InterPro" id="IPR015943">
    <property type="entry name" value="WD40/YVTN_repeat-like_dom_sf"/>
</dbReference>
<gene>
    <name evidence="3" type="ORF">Bca52824_060487</name>
</gene>
<accession>A0A8X7QXZ6</accession>
<evidence type="ECO:0000256" key="2">
    <source>
        <dbReference type="ARBA" id="ARBA00022737"/>
    </source>
</evidence>
<dbReference type="AlphaFoldDB" id="A0A8X7QXZ6"/>
<keyword evidence="2" id="KW-0677">Repeat</keyword>
<dbReference type="SUPFAM" id="SSF50978">
    <property type="entry name" value="WD40 repeat-like"/>
    <property type="match status" value="1"/>
</dbReference>
<dbReference type="GO" id="GO:1905786">
    <property type="term" value="P:positive regulation of anaphase-promoting complex-dependent catabolic process"/>
    <property type="evidence" value="ECO:0007669"/>
    <property type="project" value="TreeGrafter"/>
</dbReference>
<keyword evidence="1" id="KW-0853">WD repeat</keyword>
<dbReference type="EMBL" id="JAAMPC010000012">
    <property type="protein sequence ID" value="KAG2277932.1"/>
    <property type="molecule type" value="Genomic_DNA"/>
</dbReference>
<evidence type="ECO:0000313" key="3">
    <source>
        <dbReference type="EMBL" id="KAG2277932.1"/>
    </source>
</evidence>
<protein>
    <submittedName>
        <fullName evidence="3">Uncharacterized protein</fullName>
    </submittedName>
</protein>
<comment type="caution">
    <text evidence="3">The sequence shown here is derived from an EMBL/GenBank/DDBJ whole genome shotgun (WGS) entry which is preliminary data.</text>
</comment>
<evidence type="ECO:0000313" key="4">
    <source>
        <dbReference type="Proteomes" id="UP000886595"/>
    </source>
</evidence>
<dbReference type="Proteomes" id="UP000886595">
    <property type="component" value="Unassembled WGS sequence"/>
</dbReference>
<keyword evidence="4" id="KW-1185">Reference proteome</keyword>
<dbReference type="GO" id="GO:1990757">
    <property type="term" value="F:ubiquitin ligase activator activity"/>
    <property type="evidence" value="ECO:0007669"/>
    <property type="project" value="TreeGrafter"/>
</dbReference>
<sequence length="93" mass="10089">MMCGSGHALWLLTRVTVKRFVGSSGQDLTCSGHTSAAKALTWCPFRSNLLAFGGGEEDRKIKFWNTQTGACLNSVDTGSSQVSDKVYLSRNWG</sequence>
<dbReference type="GO" id="GO:0005680">
    <property type="term" value="C:anaphase-promoting complex"/>
    <property type="evidence" value="ECO:0007669"/>
    <property type="project" value="TreeGrafter"/>
</dbReference>
<reference evidence="3 4" key="1">
    <citation type="submission" date="2020-02" db="EMBL/GenBank/DDBJ databases">
        <authorList>
            <person name="Ma Q."/>
            <person name="Huang Y."/>
            <person name="Song X."/>
            <person name="Pei D."/>
        </authorList>
    </citation>
    <scope>NUCLEOTIDE SEQUENCE [LARGE SCALE GENOMIC DNA]</scope>
    <source>
        <strain evidence="3">Sxm20200214</strain>
        <tissue evidence="3">Leaf</tissue>
    </source>
</reference>
<evidence type="ECO:0000256" key="1">
    <source>
        <dbReference type="ARBA" id="ARBA00022574"/>
    </source>
</evidence>
<dbReference type="InterPro" id="IPR036322">
    <property type="entry name" value="WD40_repeat_dom_sf"/>
</dbReference>
<dbReference type="InterPro" id="IPR033010">
    <property type="entry name" value="Cdc20/Fizzy"/>
</dbReference>
<proteinExistence type="predicted"/>
<name>A0A8X7QXZ6_BRACI</name>
<dbReference type="GO" id="GO:0010997">
    <property type="term" value="F:anaphase-promoting complex binding"/>
    <property type="evidence" value="ECO:0007669"/>
    <property type="project" value="InterPro"/>
</dbReference>
<dbReference type="Gene3D" id="2.130.10.10">
    <property type="entry name" value="YVTN repeat-like/Quinoprotein amine dehydrogenase"/>
    <property type="match status" value="1"/>
</dbReference>
<dbReference type="PANTHER" id="PTHR19918">
    <property type="entry name" value="CELL DIVISION CYCLE 20 CDC20 FIZZY -RELATED"/>
    <property type="match status" value="1"/>
</dbReference>
<dbReference type="OrthoDB" id="10263272at2759"/>
<dbReference type="PANTHER" id="PTHR19918:SF49">
    <property type="entry name" value="ANAPHASE-PROMOTING COMPLEX SUBUNIT 4-LIKE WD40 DOMAIN-CONTAINING PROTEIN"/>
    <property type="match status" value="1"/>
</dbReference>
<organism evidence="3 4">
    <name type="scientific">Brassica carinata</name>
    <name type="common">Ethiopian mustard</name>
    <name type="synonym">Abyssinian cabbage</name>
    <dbReference type="NCBI Taxonomy" id="52824"/>
    <lineage>
        <taxon>Eukaryota</taxon>
        <taxon>Viridiplantae</taxon>
        <taxon>Streptophyta</taxon>
        <taxon>Embryophyta</taxon>
        <taxon>Tracheophyta</taxon>
        <taxon>Spermatophyta</taxon>
        <taxon>Magnoliopsida</taxon>
        <taxon>eudicotyledons</taxon>
        <taxon>Gunneridae</taxon>
        <taxon>Pentapetalae</taxon>
        <taxon>rosids</taxon>
        <taxon>malvids</taxon>
        <taxon>Brassicales</taxon>
        <taxon>Brassicaceae</taxon>
        <taxon>Brassiceae</taxon>
        <taxon>Brassica</taxon>
    </lineage>
</organism>
<dbReference type="GO" id="GO:0031145">
    <property type="term" value="P:anaphase-promoting complex-dependent catabolic process"/>
    <property type="evidence" value="ECO:0007669"/>
    <property type="project" value="TreeGrafter"/>
</dbReference>